<evidence type="ECO:0000259" key="1">
    <source>
        <dbReference type="Pfam" id="PF13847"/>
    </source>
</evidence>
<dbReference type="GO" id="GO:0032259">
    <property type="term" value="P:methylation"/>
    <property type="evidence" value="ECO:0007669"/>
    <property type="project" value="UniProtKB-KW"/>
</dbReference>
<reference evidence="2" key="1">
    <citation type="submission" date="2023-02" db="EMBL/GenBank/DDBJ databases">
        <title>Actinokineospora globicatena NBRC 15670.</title>
        <authorList>
            <person name="Ichikawa N."/>
            <person name="Sato H."/>
            <person name="Tonouchi N."/>
        </authorList>
    </citation>
    <scope>NUCLEOTIDE SEQUENCE</scope>
    <source>
        <strain evidence="2">NBRC 15670</strain>
    </source>
</reference>
<evidence type="ECO:0000313" key="2">
    <source>
        <dbReference type="EMBL" id="GLW89892.1"/>
    </source>
</evidence>
<dbReference type="PANTHER" id="PTHR44068:SF11">
    <property type="entry name" value="GERANYL DIPHOSPHATE 2-C-METHYLTRANSFERASE"/>
    <property type="match status" value="1"/>
</dbReference>
<protein>
    <submittedName>
        <fullName evidence="2">Methyltransferase type 11</fullName>
    </submittedName>
</protein>
<comment type="caution">
    <text evidence="2">The sequence shown here is derived from an EMBL/GenBank/DDBJ whole genome shotgun (WGS) entry which is preliminary data.</text>
</comment>
<dbReference type="Gene3D" id="3.40.50.150">
    <property type="entry name" value="Vaccinia Virus protein VP39"/>
    <property type="match status" value="1"/>
</dbReference>
<proteinExistence type="predicted"/>
<dbReference type="InterPro" id="IPR050447">
    <property type="entry name" value="Erg6_SMT_methyltransf"/>
</dbReference>
<feature type="domain" description="Methyltransferase" evidence="1">
    <location>
        <begin position="65"/>
        <end position="174"/>
    </location>
</feature>
<accession>A0A9W6QI56</accession>
<gene>
    <name evidence="2" type="ORF">Aglo03_07080</name>
</gene>
<dbReference type="GO" id="GO:0008757">
    <property type="term" value="F:S-adenosylmethionine-dependent methyltransferase activity"/>
    <property type="evidence" value="ECO:0007669"/>
    <property type="project" value="InterPro"/>
</dbReference>
<dbReference type="InterPro" id="IPR029063">
    <property type="entry name" value="SAM-dependent_MTases_sf"/>
</dbReference>
<dbReference type="PANTHER" id="PTHR44068">
    <property type="entry name" value="ZGC:194242"/>
    <property type="match status" value="1"/>
</dbReference>
<dbReference type="Pfam" id="PF13847">
    <property type="entry name" value="Methyltransf_31"/>
    <property type="match status" value="1"/>
</dbReference>
<organism evidence="2 3">
    <name type="scientific">Actinokineospora globicatena</name>
    <dbReference type="NCBI Taxonomy" id="103729"/>
    <lineage>
        <taxon>Bacteria</taxon>
        <taxon>Bacillati</taxon>
        <taxon>Actinomycetota</taxon>
        <taxon>Actinomycetes</taxon>
        <taxon>Pseudonocardiales</taxon>
        <taxon>Pseudonocardiaceae</taxon>
        <taxon>Actinokineospora</taxon>
    </lineage>
</organism>
<sequence length="275" mass="28677">MRSGSVPTPLQVGRMYDLVTPLLTAVAGGPCGIHHGYWEDDGRSPLADAVDRLTDLVAGRTPLAPGTRVLDVGCGTGQPALRIAGGADVQVTGITVSESQVAMAAARARELGLAHRVRFALVDAMALPYPDNAFDAAWAMQSLLEMTEPERAIGEVFRVLEPGGVLVVADVVTRAPGDGESVAGDMWPTGLRVCTAGQLVDSLASAGFLIDACEDVSPGTRYFMPSYARALAERGREIADAYGPGVAAWAAAVGDYEDYAEDMGYALVTARKPAG</sequence>
<name>A0A9W6QI56_9PSEU</name>
<keyword evidence="3" id="KW-1185">Reference proteome</keyword>
<dbReference type="EMBL" id="BSSD01000001">
    <property type="protein sequence ID" value="GLW89892.1"/>
    <property type="molecule type" value="Genomic_DNA"/>
</dbReference>
<dbReference type="CDD" id="cd02440">
    <property type="entry name" value="AdoMet_MTases"/>
    <property type="match status" value="1"/>
</dbReference>
<evidence type="ECO:0000313" key="3">
    <source>
        <dbReference type="Proteomes" id="UP001165042"/>
    </source>
</evidence>
<dbReference type="InterPro" id="IPR025714">
    <property type="entry name" value="Methyltranfer_dom"/>
</dbReference>
<dbReference type="AlphaFoldDB" id="A0A9W6QI56"/>
<dbReference type="RefSeq" id="WP_285607439.1">
    <property type="nucleotide sequence ID" value="NZ_BSSD01000001.1"/>
</dbReference>
<keyword evidence="2" id="KW-0489">Methyltransferase</keyword>
<dbReference type="SUPFAM" id="SSF53335">
    <property type="entry name" value="S-adenosyl-L-methionine-dependent methyltransferases"/>
    <property type="match status" value="1"/>
</dbReference>
<dbReference type="Proteomes" id="UP001165042">
    <property type="component" value="Unassembled WGS sequence"/>
</dbReference>
<keyword evidence="2" id="KW-0808">Transferase</keyword>